<dbReference type="InterPro" id="IPR019691">
    <property type="entry name" value="DUF2585"/>
</dbReference>
<reference evidence="6 7" key="1">
    <citation type="submission" date="2017-02" db="EMBL/GenBank/DDBJ databases">
        <authorList>
            <person name="Peterson S.W."/>
        </authorList>
    </citation>
    <scope>NUCLEOTIDE SEQUENCE [LARGE SCALE GENOMIC DNA]</scope>
    <source>
        <strain evidence="6 7">USBA 369</strain>
    </source>
</reference>
<name>A0A1T4L8R2_9HYPH</name>
<evidence type="ECO:0000256" key="5">
    <source>
        <dbReference type="SAM" id="Phobius"/>
    </source>
</evidence>
<feature type="transmembrane region" description="Helical" evidence="5">
    <location>
        <begin position="163"/>
        <end position="196"/>
    </location>
</feature>
<evidence type="ECO:0000256" key="3">
    <source>
        <dbReference type="ARBA" id="ARBA00022989"/>
    </source>
</evidence>
<dbReference type="Proteomes" id="UP000190135">
    <property type="component" value="Unassembled WGS sequence"/>
</dbReference>
<keyword evidence="4 5" id="KW-0472">Membrane</keyword>
<organism evidence="6 7">
    <name type="scientific">Consotaella salsifontis</name>
    <dbReference type="NCBI Taxonomy" id="1365950"/>
    <lineage>
        <taxon>Bacteria</taxon>
        <taxon>Pseudomonadati</taxon>
        <taxon>Pseudomonadota</taxon>
        <taxon>Alphaproteobacteria</taxon>
        <taxon>Hyphomicrobiales</taxon>
        <taxon>Aurantimonadaceae</taxon>
        <taxon>Consotaella</taxon>
    </lineage>
</organism>
<evidence type="ECO:0008006" key="8">
    <source>
        <dbReference type="Google" id="ProtNLM"/>
    </source>
</evidence>
<evidence type="ECO:0000256" key="4">
    <source>
        <dbReference type="ARBA" id="ARBA00023136"/>
    </source>
</evidence>
<keyword evidence="7" id="KW-1185">Reference proteome</keyword>
<evidence type="ECO:0000313" key="7">
    <source>
        <dbReference type="Proteomes" id="UP000190135"/>
    </source>
</evidence>
<evidence type="ECO:0000313" key="6">
    <source>
        <dbReference type="EMBL" id="SJZ51106.1"/>
    </source>
</evidence>
<keyword evidence="2 5" id="KW-0812">Transmembrane</keyword>
<dbReference type="Pfam" id="PF10755">
    <property type="entry name" value="DUF2585"/>
    <property type="match status" value="1"/>
</dbReference>
<keyword evidence="3 5" id="KW-1133">Transmembrane helix</keyword>
<evidence type="ECO:0000256" key="2">
    <source>
        <dbReference type="ARBA" id="ARBA00022692"/>
    </source>
</evidence>
<keyword evidence="1" id="KW-1003">Cell membrane</keyword>
<dbReference type="STRING" id="1365950.SAMN05428963_101112"/>
<feature type="transmembrane region" description="Helical" evidence="5">
    <location>
        <begin position="43"/>
        <end position="61"/>
    </location>
</feature>
<protein>
    <recommendedName>
        <fullName evidence="8">DUF2585 family protein</fullName>
    </recommendedName>
</protein>
<accession>A0A1T4L8R2</accession>
<dbReference type="OrthoDB" id="9811954at2"/>
<evidence type="ECO:0000256" key="1">
    <source>
        <dbReference type="ARBA" id="ARBA00022475"/>
    </source>
</evidence>
<dbReference type="EMBL" id="FUXL01000001">
    <property type="protein sequence ID" value="SJZ51106.1"/>
    <property type="molecule type" value="Genomic_DNA"/>
</dbReference>
<dbReference type="GO" id="GO:0005886">
    <property type="term" value="C:plasma membrane"/>
    <property type="evidence" value="ECO:0007669"/>
    <property type="project" value="InterPro"/>
</dbReference>
<proteinExistence type="predicted"/>
<dbReference type="AlphaFoldDB" id="A0A1T4L8R2"/>
<sequence length="212" mass="22449">MHPAKDPDDNQPFSPADDVLVTPAAESSRTGETVFPFGLRGRLVVAGAVIGALVLWLHLWGRPWICSCGEFLFWQGALEGGRNSQAAADWYSLLHVNFGIGLFLLVDRTAPQWPTGAKALTALISSAVWEAIENLPVVVALFGTPPDAPAYLGDSILNALGDTAFVMIGFVLAARLPLWAVLVFAAVAEGAVFLAVDDGMIVGLLRLVGAEL</sequence>
<gene>
    <name evidence="6" type="ORF">SAMN05428963_101112</name>
</gene>